<keyword evidence="2 4" id="KW-0479">Metal-binding</keyword>
<dbReference type="GO" id="GO:0046872">
    <property type="term" value="F:metal ion binding"/>
    <property type="evidence" value="ECO:0007669"/>
    <property type="project" value="UniProtKB-KW"/>
</dbReference>
<proteinExistence type="inferred from homology"/>
<evidence type="ECO:0000256" key="3">
    <source>
        <dbReference type="ARBA" id="ARBA00022801"/>
    </source>
</evidence>
<dbReference type="eggNOG" id="COG0622">
    <property type="taxonomic scope" value="Bacteria"/>
</dbReference>
<comment type="caution">
    <text evidence="6">The sequence shown here is derived from an EMBL/GenBank/DDBJ whole genome shotgun (WGS) entry which is preliminary data.</text>
</comment>
<evidence type="ECO:0000256" key="2">
    <source>
        <dbReference type="ARBA" id="ARBA00022723"/>
    </source>
</evidence>
<dbReference type="InterPro" id="IPR020935">
    <property type="entry name" value="PdiEstase_YfcE_CS"/>
</dbReference>
<comment type="similarity">
    <text evidence="1 4">Belongs to the metallophosphoesterase superfamily. YfcE family.</text>
</comment>
<dbReference type="SUPFAM" id="SSF56300">
    <property type="entry name" value="Metallo-dependent phosphatases"/>
    <property type="match status" value="1"/>
</dbReference>
<dbReference type="AlphaFoldDB" id="F9DRQ6"/>
<dbReference type="InterPro" id="IPR000979">
    <property type="entry name" value="Phosphodiesterase_MJ0936/Vps29"/>
</dbReference>
<dbReference type="HOGENOM" id="CLU_063749_3_2_9"/>
<reference evidence="6 7" key="1">
    <citation type="submission" date="2011-04" db="EMBL/GenBank/DDBJ databases">
        <authorList>
            <person name="Muzny D."/>
            <person name="Qin X."/>
            <person name="Deng J."/>
            <person name="Jiang H."/>
            <person name="Liu Y."/>
            <person name="Qu J."/>
            <person name="Song X.-Z."/>
            <person name="Zhang L."/>
            <person name="Thornton R."/>
            <person name="Coyle M."/>
            <person name="Francisco L."/>
            <person name="Jackson L."/>
            <person name="Javaid M."/>
            <person name="Korchina V."/>
            <person name="Kovar C."/>
            <person name="Mata R."/>
            <person name="Mathew T."/>
            <person name="Ngo R."/>
            <person name="Nguyen L."/>
            <person name="Nguyen N."/>
            <person name="Okwuonu G."/>
            <person name="Ongeri F."/>
            <person name="Pham C."/>
            <person name="Simmons D."/>
            <person name="Wilczek-Boney K."/>
            <person name="Hale W."/>
            <person name="Jakkamsetti A."/>
            <person name="Pham P."/>
            <person name="Ruth R."/>
            <person name="San Lucas F."/>
            <person name="Warren J."/>
            <person name="Zhang J."/>
            <person name="Zhao Z."/>
            <person name="Zhou C."/>
            <person name="Zhu D."/>
            <person name="Lee S."/>
            <person name="Bess C."/>
            <person name="Blankenburg K."/>
            <person name="Forbes L."/>
            <person name="Fu Q."/>
            <person name="Gubbala S."/>
            <person name="Hirani K."/>
            <person name="Jayaseelan J.C."/>
            <person name="Lara F."/>
            <person name="Munidasa M."/>
            <person name="Palculict T."/>
            <person name="Patil S."/>
            <person name="Pu L.-L."/>
            <person name="Saada N."/>
            <person name="Tang L."/>
            <person name="Weissenberger G."/>
            <person name="Zhu Y."/>
            <person name="Hemphill L."/>
            <person name="Shang Y."/>
            <person name="Youmans B."/>
            <person name="Ayvaz T."/>
            <person name="Ross M."/>
            <person name="Santibanez J."/>
            <person name="Aqrawi P."/>
            <person name="Gross S."/>
            <person name="Joshi V."/>
            <person name="Fowler G."/>
            <person name="Nazareth L."/>
            <person name="Reid J."/>
            <person name="Worley K."/>
            <person name="Petrosino J."/>
            <person name="Highlander S."/>
            <person name="Gibbs R."/>
        </authorList>
    </citation>
    <scope>NUCLEOTIDE SEQUENCE [LARGE SCALE GENOMIC DNA]</scope>
    <source>
        <strain evidence="6 7">2681</strain>
    </source>
</reference>
<dbReference type="Gene3D" id="3.60.21.10">
    <property type="match status" value="1"/>
</dbReference>
<accession>F9DRQ6</accession>
<protein>
    <recommendedName>
        <fullName evidence="4">Phosphoesterase</fullName>
        <ecNumber evidence="4">3.1.4.-</ecNumber>
    </recommendedName>
</protein>
<gene>
    <name evidence="6" type="ORF">HMPREF9372_1486</name>
</gene>
<keyword evidence="3" id="KW-0378">Hydrolase</keyword>
<evidence type="ECO:0000256" key="4">
    <source>
        <dbReference type="RuleBase" id="RU362039"/>
    </source>
</evidence>
<dbReference type="InterPro" id="IPR024654">
    <property type="entry name" value="Calcineurin-like_PHP_lpxH"/>
</dbReference>
<dbReference type="PROSITE" id="PS01269">
    <property type="entry name" value="UPF0025"/>
    <property type="match status" value="1"/>
</dbReference>
<comment type="cofactor">
    <cofactor evidence="4">
        <name>a divalent metal cation</name>
        <dbReference type="ChEBI" id="CHEBI:60240"/>
    </cofactor>
</comment>
<sequence length="162" mass="18520">MKVVILSDTHMPKRGSVLPERFLNELNQADHIIHAGDWSTLEVHEILSPYAPVTGVQGNIDDEQIREKMPEREIITLNGFRIGIVHGHGSGKTTERRAFDTFVDEPVDVIIFGHSHIPLLRYFKQRLLINPGSLMDKRTNPYYSFAVMNLGEEIEVQHVFFS</sequence>
<dbReference type="NCBIfam" id="TIGR00040">
    <property type="entry name" value="yfcE"/>
    <property type="match status" value="1"/>
</dbReference>
<dbReference type="InterPro" id="IPR029052">
    <property type="entry name" value="Metallo-depent_PP-like"/>
</dbReference>
<organism evidence="6 7">
    <name type="scientific">Sporosarcina newyorkensis 2681</name>
    <dbReference type="NCBI Taxonomy" id="1027292"/>
    <lineage>
        <taxon>Bacteria</taxon>
        <taxon>Bacillati</taxon>
        <taxon>Bacillota</taxon>
        <taxon>Bacilli</taxon>
        <taxon>Bacillales</taxon>
        <taxon>Caryophanaceae</taxon>
        <taxon>Sporosarcina</taxon>
    </lineage>
</organism>
<dbReference type="STRING" id="759851.SAMN04244570_1960"/>
<dbReference type="RefSeq" id="WP_009766353.1">
    <property type="nucleotide sequence ID" value="NZ_GL982997.1"/>
</dbReference>
<feature type="domain" description="Calcineurin-like phosphoesterase" evidence="5">
    <location>
        <begin position="1"/>
        <end position="150"/>
    </location>
</feature>
<name>F9DRQ6_9BACL</name>
<dbReference type="Pfam" id="PF12850">
    <property type="entry name" value="Metallophos_2"/>
    <property type="match status" value="1"/>
</dbReference>
<evidence type="ECO:0000313" key="6">
    <source>
        <dbReference type="EMBL" id="EGQ26559.1"/>
    </source>
</evidence>
<evidence type="ECO:0000259" key="5">
    <source>
        <dbReference type="Pfam" id="PF12850"/>
    </source>
</evidence>
<dbReference type="OrthoDB" id="9800565at2"/>
<dbReference type="Proteomes" id="UP000005316">
    <property type="component" value="Unassembled WGS sequence"/>
</dbReference>
<evidence type="ECO:0000313" key="7">
    <source>
        <dbReference type="Proteomes" id="UP000005316"/>
    </source>
</evidence>
<dbReference type="GO" id="GO:0016787">
    <property type="term" value="F:hydrolase activity"/>
    <property type="evidence" value="ECO:0007669"/>
    <property type="project" value="UniProtKB-UniRule"/>
</dbReference>
<dbReference type="PANTHER" id="PTHR11124">
    <property type="entry name" value="VACUOLAR SORTING PROTEIN VPS29"/>
    <property type="match status" value="1"/>
</dbReference>
<evidence type="ECO:0000256" key="1">
    <source>
        <dbReference type="ARBA" id="ARBA00008950"/>
    </source>
</evidence>
<dbReference type="EC" id="3.1.4.-" evidence="4"/>
<dbReference type="EMBL" id="AFPZ01000040">
    <property type="protein sequence ID" value="EGQ26559.1"/>
    <property type="molecule type" value="Genomic_DNA"/>
</dbReference>